<evidence type="ECO:0000256" key="6">
    <source>
        <dbReference type="PIRSR" id="PIRSR615500-1"/>
    </source>
</evidence>
<dbReference type="InterPro" id="IPR015500">
    <property type="entry name" value="Peptidase_S8_subtilisin-rel"/>
</dbReference>
<evidence type="ECO:0000256" key="3">
    <source>
        <dbReference type="ARBA" id="ARBA00022729"/>
    </source>
</evidence>
<comment type="similarity">
    <text evidence="1 7">Belongs to the peptidase S8 family.</text>
</comment>
<evidence type="ECO:0000259" key="10">
    <source>
        <dbReference type="Pfam" id="PF18962"/>
    </source>
</evidence>
<keyword evidence="3 8" id="KW-0732">Signal</keyword>
<evidence type="ECO:0000256" key="4">
    <source>
        <dbReference type="ARBA" id="ARBA00022801"/>
    </source>
</evidence>
<dbReference type="Gene3D" id="3.40.50.200">
    <property type="entry name" value="Peptidase S8/S53 domain"/>
    <property type="match status" value="1"/>
</dbReference>
<dbReference type="Proteomes" id="UP001388259">
    <property type="component" value="Unassembled WGS sequence"/>
</dbReference>
<dbReference type="InterPro" id="IPR050131">
    <property type="entry name" value="Peptidase_S8_subtilisin-like"/>
</dbReference>
<dbReference type="EC" id="3.4.-.-" evidence="11"/>
<dbReference type="Pfam" id="PF18962">
    <property type="entry name" value="Por_Secre_tail"/>
    <property type="match status" value="1"/>
</dbReference>
<feature type="active site" description="Charge relay system" evidence="6 7">
    <location>
        <position position="472"/>
    </location>
</feature>
<dbReference type="InterPro" id="IPR000209">
    <property type="entry name" value="Peptidase_S8/S53_dom"/>
</dbReference>
<evidence type="ECO:0000313" key="11">
    <source>
        <dbReference type="EMBL" id="MEM0518044.1"/>
    </source>
</evidence>
<organism evidence="11 13">
    <name type="scientific">Aequorivita flava</name>
    <dbReference type="NCBI Taxonomy" id="3114371"/>
    <lineage>
        <taxon>Bacteria</taxon>
        <taxon>Pseudomonadati</taxon>
        <taxon>Bacteroidota</taxon>
        <taxon>Flavobacteriia</taxon>
        <taxon>Flavobacteriales</taxon>
        <taxon>Flavobacteriaceae</taxon>
        <taxon>Aequorivita</taxon>
    </lineage>
</organism>
<comment type="caution">
    <text evidence="11">The sequence shown here is derived from an EMBL/GenBank/DDBJ whole genome shotgun (WGS) entry which is preliminary data.</text>
</comment>
<protein>
    <submittedName>
        <fullName evidence="11">S8 family peptidase</fullName>
        <ecNumber evidence="11">3.4.-.-</ecNumber>
    </submittedName>
</protein>
<dbReference type="PRINTS" id="PR00723">
    <property type="entry name" value="SUBTILISIN"/>
</dbReference>
<feature type="domain" description="Secretion system C-terminal sorting" evidence="10">
    <location>
        <begin position="548"/>
        <end position="611"/>
    </location>
</feature>
<dbReference type="PROSITE" id="PS51892">
    <property type="entry name" value="SUBTILASE"/>
    <property type="match status" value="1"/>
</dbReference>
<feature type="domain" description="Peptidase S8/S53" evidence="9">
    <location>
        <begin position="40"/>
        <end position="522"/>
    </location>
</feature>
<reference evidence="11 14" key="1">
    <citation type="submission" date="2024-01" db="EMBL/GenBank/DDBJ databases">
        <title>Aequorivita flavus sp. nov., isolated from deep-sea sediment.</title>
        <authorList>
            <person name="Chen X."/>
        </authorList>
    </citation>
    <scope>NUCLEOTIDE SEQUENCE</scope>
    <source>
        <strain evidence="11">MCCC 1A16923</strain>
        <strain evidence="12 14">MCCC 1A16935</strain>
    </source>
</reference>
<feature type="signal peptide" evidence="8">
    <location>
        <begin position="1"/>
        <end position="18"/>
    </location>
</feature>
<accession>A0AB35YPP4</accession>
<feature type="chain" id="PRO_5044349429" evidence="8">
    <location>
        <begin position="19"/>
        <end position="621"/>
    </location>
</feature>
<dbReference type="GO" id="GO:0006508">
    <property type="term" value="P:proteolysis"/>
    <property type="evidence" value="ECO:0007669"/>
    <property type="project" value="UniProtKB-KW"/>
</dbReference>
<keyword evidence="2 7" id="KW-0645">Protease</keyword>
<keyword evidence="4 7" id="KW-0378">Hydrolase</keyword>
<evidence type="ECO:0000313" key="14">
    <source>
        <dbReference type="Proteomes" id="UP001390963"/>
    </source>
</evidence>
<name>A0AB35YPP4_9FLAO</name>
<dbReference type="SUPFAM" id="SSF52743">
    <property type="entry name" value="Subtilisin-like"/>
    <property type="match status" value="1"/>
</dbReference>
<evidence type="ECO:0000256" key="2">
    <source>
        <dbReference type="ARBA" id="ARBA00022670"/>
    </source>
</evidence>
<evidence type="ECO:0000313" key="12">
    <source>
        <dbReference type="EMBL" id="MEM0573024.1"/>
    </source>
</evidence>
<keyword evidence="5 7" id="KW-0720">Serine protease</keyword>
<proteinExistence type="inferred from homology"/>
<dbReference type="Gene3D" id="2.60.120.1290">
    <property type="match status" value="1"/>
</dbReference>
<dbReference type="RefSeq" id="WP_342687086.1">
    <property type="nucleotide sequence ID" value="NZ_JAZBJM010000003.1"/>
</dbReference>
<dbReference type="EMBL" id="JAZBJM010000003">
    <property type="protein sequence ID" value="MEM0518044.1"/>
    <property type="molecule type" value="Genomic_DNA"/>
</dbReference>
<feature type="active site" description="Charge relay system" evidence="6 7">
    <location>
        <position position="116"/>
    </location>
</feature>
<evidence type="ECO:0000256" key="5">
    <source>
        <dbReference type="ARBA" id="ARBA00022825"/>
    </source>
</evidence>
<dbReference type="GO" id="GO:0004252">
    <property type="term" value="F:serine-type endopeptidase activity"/>
    <property type="evidence" value="ECO:0007669"/>
    <property type="project" value="UniProtKB-UniRule"/>
</dbReference>
<dbReference type="AlphaFoldDB" id="A0AB35YPP4"/>
<evidence type="ECO:0000259" key="9">
    <source>
        <dbReference type="Pfam" id="PF00082"/>
    </source>
</evidence>
<dbReference type="InterPro" id="IPR026444">
    <property type="entry name" value="Secre_tail"/>
</dbReference>
<sequence>MKNTIIFLCFLFSLQLIAQGPIPRAEVNLDEVYTQYGLSGEGVLIVMIDRGINYTHPDFIDENGNTRLAYIYDMVDPTGANDPNNPYGVGTIHNHDAINTALINNDPLLSTDRFGHGTATTGIICGNGSGTTDGQFHGVAPKATIISIKITHDYFPPFNGQPGQDAFWDPSYIAIALQFASDKIAELGLPAVTLMNIGSIGGPTDGSSTYSRAIDQYVQSGHTFVCGIGDDGGRDNHASGTISQDQTIELLVNKTIAGNLRSDLWYSENDRFTVSFQRPNGTVEGPFAAPNGPNDAVDQNLGDIFMYHRGKNQEFWGSDANRRELMVDFTGTGTYKIILQGATITDGGEFHSTLNPSNFALNNRFLSYVVHGYSINDYASATLNIVPTDYVINDGWYDLDGVFRHFTGQGDPGELWIGSSGGPTQDGRLAPDFAAPGEIAFCAYSPDTYYSRSNSTLVQGGNGLYGIQNAVSAAAPLSTGIMALMLEVNPNLTPGQIKTILRNSCRVDSFTGSVPNNTWGYGKIDALLAIQNTISLGIDHIDNKAFVIYPNPSKGSFTIDLGKEYTDVTVQIYNMLGQLISEENYTSAKTIEKQINASAGMYFIKVSTAKEGSNTLRIIKQ</sequence>
<keyword evidence="14" id="KW-1185">Reference proteome</keyword>
<evidence type="ECO:0000313" key="13">
    <source>
        <dbReference type="Proteomes" id="UP001388259"/>
    </source>
</evidence>
<evidence type="ECO:0000256" key="7">
    <source>
        <dbReference type="PROSITE-ProRule" id="PRU01240"/>
    </source>
</evidence>
<dbReference type="InterPro" id="IPR036852">
    <property type="entry name" value="Peptidase_S8/S53_dom_sf"/>
</dbReference>
<feature type="active site" description="Charge relay system" evidence="6 7">
    <location>
        <position position="49"/>
    </location>
</feature>
<dbReference type="Proteomes" id="UP001390963">
    <property type="component" value="Unassembled WGS sequence"/>
</dbReference>
<evidence type="ECO:0000256" key="1">
    <source>
        <dbReference type="ARBA" id="ARBA00011073"/>
    </source>
</evidence>
<dbReference type="NCBIfam" id="TIGR04183">
    <property type="entry name" value="Por_Secre_tail"/>
    <property type="match status" value="1"/>
</dbReference>
<dbReference type="PANTHER" id="PTHR43806:SF11">
    <property type="entry name" value="CEREVISIN-RELATED"/>
    <property type="match status" value="1"/>
</dbReference>
<evidence type="ECO:0000256" key="8">
    <source>
        <dbReference type="SAM" id="SignalP"/>
    </source>
</evidence>
<gene>
    <name evidence="12" type="ORF">VZD24_05825</name>
    <name evidence="11" type="ORF">VZD85_06745</name>
</gene>
<dbReference type="EMBL" id="JBANCF010000003">
    <property type="protein sequence ID" value="MEM0573024.1"/>
    <property type="molecule type" value="Genomic_DNA"/>
</dbReference>
<dbReference type="Pfam" id="PF00082">
    <property type="entry name" value="Peptidase_S8"/>
    <property type="match status" value="1"/>
</dbReference>
<dbReference type="PANTHER" id="PTHR43806">
    <property type="entry name" value="PEPTIDASE S8"/>
    <property type="match status" value="1"/>
</dbReference>